<feature type="domain" description="UDENN" evidence="4">
    <location>
        <begin position="199"/>
        <end position="648"/>
    </location>
</feature>
<dbReference type="Gene3D" id="1.25.40.10">
    <property type="entry name" value="Tetratricopeptide repeat domain"/>
    <property type="match status" value="1"/>
</dbReference>
<dbReference type="PROSITE" id="PS50211">
    <property type="entry name" value="DENN"/>
    <property type="match status" value="1"/>
</dbReference>
<dbReference type="InterPro" id="IPR037516">
    <property type="entry name" value="Tripartite_DENN"/>
</dbReference>
<dbReference type="SMART" id="SM00799">
    <property type="entry name" value="DENN"/>
    <property type="match status" value="1"/>
</dbReference>
<dbReference type="Proteomes" id="UP000283210">
    <property type="component" value="Chromosome 16"/>
</dbReference>
<dbReference type="PANTHER" id="PTHR12296:SF18">
    <property type="entry name" value="DENN DOMAIN-CONTAINING PROTEIN 4B"/>
    <property type="match status" value="1"/>
</dbReference>
<feature type="repeat" description="PPR" evidence="2">
    <location>
        <begin position="809"/>
        <end position="843"/>
    </location>
</feature>
<dbReference type="Pfam" id="PF02141">
    <property type="entry name" value="DENN"/>
    <property type="match status" value="1"/>
</dbReference>
<dbReference type="EMBL" id="CM012452">
    <property type="protein sequence ID" value="RVE63262.1"/>
    <property type="molecule type" value="Genomic_DNA"/>
</dbReference>
<dbReference type="Pfam" id="PF13041">
    <property type="entry name" value="PPR_2"/>
    <property type="match status" value="1"/>
</dbReference>
<dbReference type="AlphaFoldDB" id="A0A437CKH1"/>
<sequence length="1023" mass="113396">GVIRLFSHLVDYFVVAGLDPTGPGGPWTRTGGARLRPRRLPRRRGPCGAGDGPGGDLSGFGGGGARGLHLHREDAGGPLGRAERRPPEQPPPVPVLSAGAGQAAHRGPGGSVRGQGPAEEQLVRHRDHALQPLGQPELGRRPHGSPGLPDVPAGRGLPGSAHAGRHRHRAAAAQQRRGGAAHLLPGQQELNTGMWGPALFLCYKRAVAKANALLFEAGLISRYPQEDQEAFPLPESVPVFCLPMGVSVESWPLNTKYQLPVFSTFVLTSACGDKVYGAALQFFESFSRELLSERQSVRLGLLSVVDRRPISSRSLHVKKSICVLSHWPFFTVFQKFLTFIYRYSISGPHVLPLEKHISSFMHNVPFPSPQRPRILVQLSPYDNLLLCQPVSSPLPLSGASFLKLLQNLGPENTCTLLLAVLTEHKLLLHSLRPDVLTSVSEALVSMTFPLRWPCPYIPLCPLQMADVLLAPMPFIVGVHSSYFDLYDPPAEVVCVDLDTNTIFQSEDKKLLSWRSLPRKPGKTLFNTLSGLHRTLEKICSPGLEEATLEFLLTDYDQIYRRQKQLELEIQEAFLRFMSCLLRGYRAFLLPITQAPSDTATDCSSLFNLQGFLKSRDRTQQKFYGQLTRTQMFTQFIQECSFVSDRHACLEFFDECVQKVDVEKPEEVRLIDLEETHSGEHTVFIMPPEEPQEADGSECPALYSYDTFPILNPELLERPQDQLRVPAKGSAPSSPAPRRTKQEIKVAQKRAQKYSAVPEMWSKCLLGHCYGLWFIYLPTFVRAETAKVRALHTAYEVLKHMENRKVVLPDEVCYRILMQLCGQYGQPVLAVRVLLEMKKAGITPNTITYGYYNKAILESKWPSTSQGGRLRWAKLRNVLLAVAHFRRPIKARQKSDSVCSRGHPTCADSIVAEDLRLRPHSALIRQSSWSGLSESSSHESLSGPLVKSSSLSSMRPPADKTRPSRRSAPLHGGTNGCAASRNLLRGCGTAPPPLQRPRGGRGSPQSGLPLLVLQGLRRNRLQLL</sequence>
<feature type="compositionally biased region" description="Low complexity" evidence="3">
    <location>
        <begin position="725"/>
        <end position="736"/>
    </location>
</feature>
<keyword evidence="6" id="KW-1185">Reference proteome</keyword>
<dbReference type="FunFam" id="1.25.40.10:FF:000042">
    <property type="entry name" value="C-myc promoter-binding protein isoform X1"/>
    <property type="match status" value="1"/>
</dbReference>
<feature type="compositionally biased region" description="Gly residues" evidence="3">
    <location>
        <begin position="47"/>
        <end position="66"/>
    </location>
</feature>
<evidence type="ECO:0000259" key="4">
    <source>
        <dbReference type="PROSITE" id="PS50211"/>
    </source>
</evidence>
<dbReference type="InterPro" id="IPR001194">
    <property type="entry name" value="cDENN_dom"/>
</dbReference>
<accession>A0A437CKH1</accession>
<dbReference type="InterPro" id="IPR005113">
    <property type="entry name" value="uDENN_dom"/>
</dbReference>
<feature type="non-terminal residue" evidence="5">
    <location>
        <position position="1"/>
    </location>
</feature>
<dbReference type="PROSITE" id="PS51375">
    <property type="entry name" value="PPR"/>
    <property type="match status" value="1"/>
</dbReference>
<reference evidence="5 6" key="1">
    <citation type="submission" date="2018-11" db="EMBL/GenBank/DDBJ databases">
        <authorList>
            <person name="Lopez-Roques C."/>
            <person name="Donnadieu C."/>
            <person name="Bouchez O."/>
            <person name="Klopp C."/>
            <person name="Cabau C."/>
            <person name="Zahm M."/>
        </authorList>
    </citation>
    <scope>NUCLEOTIDE SEQUENCE [LARGE SCALE GENOMIC DNA]</scope>
    <source>
        <strain evidence="5">RS831</strain>
        <tissue evidence="5">Whole body</tissue>
    </source>
</reference>
<feature type="region of interest" description="Disordered" evidence="3">
    <location>
        <begin position="23"/>
        <end position="118"/>
    </location>
</feature>
<dbReference type="InterPro" id="IPR002885">
    <property type="entry name" value="PPR_rpt"/>
</dbReference>
<proteinExistence type="predicted"/>
<evidence type="ECO:0000313" key="5">
    <source>
        <dbReference type="EMBL" id="RVE63262.1"/>
    </source>
</evidence>
<dbReference type="OrthoDB" id="75250at2759"/>
<dbReference type="InterPro" id="IPR011990">
    <property type="entry name" value="TPR-like_helical_dom_sf"/>
</dbReference>
<reference evidence="5 6" key="2">
    <citation type="submission" date="2019-01" db="EMBL/GenBank/DDBJ databases">
        <title>A chromosome length genome reference of the Java medaka (oryzias javanicus).</title>
        <authorList>
            <person name="Herpin A."/>
            <person name="Takehana Y."/>
            <person name="Naruse K."/>
            <person name="Ansai S."/>
            <person name="Kawaguchi M."/>
        </authorList>
    </citation>
    <scope>NUCLEOTIDE SEQUENCE [LARGE SCALE GENOMIC DNA]</scope>
    <source>
        <strain evidence="5">RS831</strain>
        <tissue evidence="5">Whole body</tissue>
    </source>
</reference>
<feature type="compositionally biased region" description="Low complexity" evidence="3">
    <location>
        <begin position="932"/>
        <end position="952"/>
    </location>
</feature>
<name>A0A437CKH1_ORYJA</name>
<dbReference type="InterPro" id="IPR005112">
    <property type="entry name" value="dDENN_dom"/>
</dbReference>
<feature type="region of interest" description="Disordered" evidence="3">
    <location>
        <begin position="132"/>
        <end position="169"/>
    </location>
</feature>
<dbReference type="SMART" id="SM00801">
    <property type="entry name" value="dDENN"/>
    <property type="match status" value="1"/>
</dbReference>
<dbReference type="PANTHER" id="PTHR12296">
    <property type="entry name" value="DENN DOMAIN-CONTAINING PROTEIN 4"/>
    <property type="match status" value="1"/>
</dbReference>
<evidence type="ECO:0000256" key="1">
    <source>
        <dbReference type="ARBA" id="ARBA00022658"/>
    </source>
</evidence>
<dbReference type="Pfam" id="PF03455">
    <property type="entry name" value="dDENN"/>
    <property type="match status" value="1"/>
</dbReference>
<evidence type="ECO:0000313" key="6">
    <source>
        <dbReference type="Proteomes" id="UP000283210"/>
    </source>
</evidence>
<dbReference type="NCBIfam" id="TIGR00756">
    <property type="entry name" value="PPR"/>
    <property type="match status" value="1"/>
</dbReference>
<dbReference type="Gene3D" id="3.40.50.11500">
    <property type="match status" value="1"/>
</dbReference>
<dbReference type="Gene3D" id="3.30.450.200">
    <property type="match status" value="1"/>
</dbReference>
<dbReference type="GO" id="GO:0032483">
    <property type="term" value="P:regulation of Rab protein signal transduction"/>
    <property type="evidence" value="ECO:0007669"/>
    <property type="project" value="TreeGrafter"/>
</dbReference>
<evidence type="ECO:0000256" key="2">
    <source>
        <dbReference type="PROSITE-ProRule" id="PRU00708"/>
    </source>
</evidence>
<gene>
    <name evidence="5" type="ORF">OJAV_G00164170</name>
</gene>
<feature type="region of interest" description="Disordered" evidence="3">
    <location>
        <begin position="722"/>
        <end position="741"/>
    </location>
</feature>
<organism evidence="5 6">
    <name type="scientific">Oryzias javanicus</name>
    <name type="common">Javanese ricefish</name>
    <name type="synonym">Aplocheilus javanicus</name>
    <dbReference type="NCBI Taxonomy" id="123683"/>
    <lineage>
        <taxon>Eukaryota</taxon>
        <taxon>Metazoa</taxon>
        <taxon>Chordata</taxon>
        <taxon>Craniata</taxon>
        <taxon>Vertebrata</taxon>
        <taxon>Euteleostomi</taxon>
        <taxon>Actinopterygii</taxon>
        <taxon>Neopterygii</taxon>
        <taxon>Teleostei</taxon>
        <taxon>Neoteleostei</taxon>
        <taxon>Acanthomorphata</taxon>
        <taxon>Ovalentaria</taxon>
        <taxon>Atherinomorphae</taxon>
        <taxon>Beloniformes</taxon>
        <taxon>Adrianichthyidae</taxon>
        <taxon>Oryziinae</taxon>
        <taxon>Oryzias</taxon>
    </lineage>
</organism>
<feature type="compositionally biased region" description="Basic residues" evidence="3">
    <location>
        <begin position="35"/>
        <end position="45"/>
    </location>
</feature>
<dbReference type="GO" id="GO:0031410">
    <property type="term" value="C:cytoplasmic vesicle"/>
    <property type="evidence" value="ECO:0007669"/>
    <property type="project" value="TreeGrafter"/>
</dbReference>
<feature type="region of interest" description="Disordered" evidence="3">
    <location>
        <begin position="932"/>
        <end position="1008"/>
    </location>
</feature>
<dbReference type="InterPro" id="IPR043153">
    <property type="entry name" value="DENN_C"/>
</dbReference>
<dbReference type="InterPro" id="IPR051696">
    <property type="entry name" value="DENN_Domain_GEFs"/>
</dbReference>
<evidence type="ECO:0000256" key="3">
    <source>
        <dbReference type="SAM" id="MobiDB-lite"/>
    </source>
</evidence>
<protein>
    <recommendedName>
        <fullName evidence="4">UDENN domain-containing protein</fullName>
    </recommendedName>
</protein>
<dbReference type="Pfam" id="PF03456">
    <property type="entry name" value="uDENN"/>
    <property type="match status" value="1"/>
</dbReference>
<feature type="compositionally biased region" description="Basic and acidic residues" evidence="3">
    <location>
        <begin position="70"/>
        <end position="87"/>
    </location>
</feature>
<keyword evidence="1" id="KW-0344">Guanine-nucleotide releasing factor</keyword>
<dbReference type="GO" id="GO:0005085">
    <property type="term" value="F:guanyl-nucleotide exchange factor activity"/>
    <property type="evidence" value="ECO:0007669"/>
    <property type="project" value="UniProtKB-KW"/>
</dbReference>
<dbReference type="SMART" id="SM00800">
    <property type="entry name" value="uDENN"/>
    <property type="match status" value="1"/>
</dbReference>